<accession>A0A2R4W098</accession>
<organism evidence="5 6">
    <name type="scientific">Thermodesulfobium acidiphilum</name>
    <dbReference type="NCBI Taxonomy" id="1794699"/>
    <lineage>
        <taxon>Bacteria</taxon>
        <taxon>Pseudomonadati</taxon>
        <taxon>Thermodesulfobiota</taxon>
        <taxon>Thermodesulfobiia</taxon>
        <taxon>Thermodesulfobiales</taxon>
        <taxon>Thermodesulfobiaceae</taxon>
        <taxon>Thermodesulfobium</taxon>
    </lineage>
</organism>
<keyword evidence="6" id="KW-1185">Reference proteome</keyword>
<protein>
    <submittedName>
        <fullName evidence="5">Cold-shock DNA-binding protein family</fullName>
    </submittedName>
</protein>
<dbReference type="Gene3D" id="2.40.50.140">
    <property type="entry name" value="Nucleic acid-binding proteins"/>
    <property type="match status" value="1"/>
</dbReference>
<dbReference type="InterPro" id="IPR002059">
    <property type="entry name" value="CSP_DNA-bd"/>
</dbReference>
<keyword evidence="2" id="KW-0963">Cytoplasm</keyword>
<comment type="subcellular location">
    <subcellularLocation>
        <location evidence="1 3">Cytoplasm</location>
    </subcellularLocation>
</comment>
<dbReference type="InterPro" id="IPR011129">
    <property type="entry name" value="CSD"/>
</dbReference>
<evidence type="ECO:0000256" key="1">
    <source>
        <dbReference type="ARBA" id="ARBA00004496"/>
    </source>
</evidence>
<dbReference type="EMBL" id="CP020921">
    <property type="protein sequence ID" value="AWB10098.1"/>
    <property type="molecule type" value="Genomic_DNA"/>
</dbReference>
<dbReference type="RefSeq" id="WP_013756123.1">
    <property type="nucleotide sequence ID" value="NZ_CP020921.1"/>
</dbReference>
<dbReference type="PROSITE" id="PS00352">
    <property type="entry name" value="CSD_1"/>
    <property type="match status" value="1"/>
</dbReference>
<name>A0A2R4W098_THEAF</name>
<dbReference type="Pfam" id="PF00313">
    <property type="entry name" value="CSD"/>
    <property type="match status" value="1"/>
</dbReference>
<dbReference type="CDD" id="cd04458">
    <property type="entry name" value="CSP_CDS"/>
    <property type="match status" value="1"/>
</dbReference>
<dbReference type="KEGG" id="taci:TDSAC_0732"/>
<dbReference type="GO" id="GO:0003677">
    <property type="term" value="F:DNA binding"/>
    <property type="evidence" value="ECO:0007669"/>
    <property type="project" value="UniProtKB-KW"/>
</dbReference>
<dbReference type="PROSITE" id="PS51857">
    <property type="entry name" value="CSD_2"/>
    <property type="match status" value="1"/>
</dbReference>
<dbReference type="AlphaFoldDB" id="A0A2R4W098"/>
<evidence type="ECO:0000256" key="2">
    <source>
        <dbReference type="ARBA" id="ARBA00022490"/>
    </source>
</evidence>
<dbReference type="FunFam" id="2.40.50.140:FF:000006">
    <property type="entry name" value="Cold shock protein CspC"/>
    <property type="match status" value="1"/>
</dbReference>
<reference evidence="5 6" key="1">
    <citation type="submission" date="2017-04" db="EMBL/GenBank/DDBJ databases">
        <title>Genomic insights into metabolism of Thermodesulfobium acidiphilum.</title>
        <authorList>
            <person name="Toshchakov S.V."/>
            <person name="Frolov E.N."/>
            <person name="Kublanov I.V."/>
            <person name="Samarov N.I."/>
            <person name="Novikov A."/>
            <person name="Lebedinsky A.V."/>
            <person name="Bonch-Osmolovskaya E.A."/>
            <person name="Chernyh N.A."/>
        </authorList>
    </citation>
    <scope>NUCLEOTIDE SEQUENCE [LARGE SCALE GENOMIC DNA]</scope>
    <source>
        <strain evidence="5 6">3127-1</strain>
    </source>
</reference>
<evidence type="ECO:0000313" key="6">
    <source>
        <dbReference type="Proteomes" id="UP000244792"/>
    </source>
</evidence>
<dbReference type="Gene3D" id="6.20.370.130">
    <property type="match status" value="1"/>
</dbReference>
<dbReference type="SMART" id="SM00357">
    <property type="entry name" value="CSP"/>
    <property type="match status" value="1"/>
</dbReference>
<proteinExistence type="predicted"/>
<gene>
    <name evidence="5" type="ORF">TDSAC_0732</name>
</gene>
<dbReference type="SUPFAM" id="SSF50249">
    <property type="entry name" value="Nucleic acid-binding proteins"/>
    <property type="match status" value="1"/>
</dbReference>
<keyword evidence="5" id="KW-0238">DNA-binding</keyword>
<dbReference type="InterPro" id="IPR012156">
    <property type="entry name" value="Cold_shock_CspA"/>
</dbReference>
<evidence type="ECO:0000259" key="4">
    <source>
        <dbReference type="PROSITE" id="PS51857"/>
    </source>
</evidence>
<dbReference type="GO" id="GO:0005829">
    <property type="term" value="C:cytosol"/>
    <property type="evidence" value="ECO:0007669"/>
    <property type="project" value="UniProtKB-ARBA"/>
</dbReference>
<evidence type="ECO:0000256" key="3">
    <source>
        <dbReference type="RuleBase" id="RU000408"/>
    </source>
</evidence>
<dbReference type="Proteomes" id="UP000244792">
    <property type="component" value="Chromosome"/>
</dbReference>
<dbReference type="InterPro" id="IPR019844">
    <property type="entry name" value="CSD_CS"/>
</dbReference>
<dbReference type="OrthoDB" id="9805039at2"/>
<dbReference type="PRINTS" id="PR00050">
    <property type="entry name" value="COLDSHOCK"/>
</dbReference>
<sequence>MFLGKVKWFNNEKGYGFISKDDGSGDVFVHYSAIQGKGFRTLEQGQAVQFEIVDGPKGPQASNVTKVS</sequence>
<feature type="domain" description="CSD" evidence="4">
    <location>
        <begin position="1"/>
        <end position="66"/>
    </location>
</feature>
<dbReference type="InterPro" id="IPR012340">
    <property type="entry name" value="NA-bd_OB-fold"/>
</dbReference>
<dbReference type="PANTHER" id="PTHR11544">
    <property type="entry name" value="COLD SHOCK DOMAIN CONTAINING PROTEINS"/>
    <property type="match status" value="1"/>
</dbReference>
<evidence type="ECO:0000313" key="5">
    <source>
        <dbReference type="EMBL" id="AWB10098.1"/>
    </source>
</evidence>
<dbReference type="InterPro" id="IPR050181">
    <property type="entry name" value="Cold_shock_domain"/>
</dbReference>
<dbReference type="PIRSF" id="PIRSF002599">
    <property type="entry name" value="Cold_shock_A"/>
    <property type="match status" value="1"/>
</dbReference>